<dbReference type="SUPFAM" id="SSF55154">
    <property type="entry name" value="CYTH-like phosphatases"/>
    <property type="match status" value="1"/>
</dbReference>
<accession>W9H7I7</accession>
<sequence>MSFEIERRFLVCQDVHRLCVDGDRILQGYFSFDGQSKIRIRTRGDEAFLTIKGPRHGVTRTEYERNIPVPLAAAMLSRLPWNRLIQKTRYIIPHDGMDWEIDVFEGLNAGLIIAEIELAHAEQEITLPPWIGREVTYDDRYGNSNLSVDPISAWVRAA</sequence>
<dbReference type="CDD" id="cd07891">
    <property type="entry name" value="CYTH-like_CthTTM-like_1"/>
    <property type="match status" value="1"/>
</dbReference>
<dbReference type="PIRSF" id="PIRSF016487">
    <property type="entry name" value="CYTH_UCP016487"/>
    <property type="match status" value="1"/>
</dbReference>
<dbReference type="Pfam" id="PF01928">
    <property type="entry name" value="CYTH"/>
    <property type="match status" value="1"/>
</dbReference>
<reference evidence="3 4" key="1">
    <citation type="submission" date="2013-08" db="EMBL/GenBank/DDBJ databases">
        <title>The genome sequence of Skermanella stibiiresistens.</title>
        <authorList>
            <person name="Zhu W."/>
            <person name="Wang G."/>
        </authorList>
    </citation>
    <scope>NUCLEOTIDE SEQUENCE [LARGE SCALE GENOMIC DNA]</scope>
    <source>
        <strain evidence="3 4">SB22</strain>
    </source>
</reference>
<dbReference type="PROSITE" id="PS51707">
    <property type="entry name" value="CYTH"/>
    <property type="match status" value="1"/>
</dbReference>
<feature type="active site" description="Proton acceptor" evidence="1">
    <location>
        <position position="29"/>
    </location>
</feature>
<dbReference type="AlphaFoldDB" id="W9H7I7"/>
<proteinExistence type="predicted"/>
<dbReference type="RefSeq" id="WP_037453690.1">
    <property type="nucleotide sequence ID" value="NZ_AVFL01000010.1"/>
</dbReference>
<dbReference type="STRING" id="1385369.N825_04430"/>
<dbReference type="PANTHER" id="PTHR40114:SF1">
    <property type="entry name" value="SLR0698 PROTEIN"/>
    <property type="match status" value="1"/>
</dbReference>
<evidence type="ECO:0000313" key="4">
    <source>
        <dbReference type="Proteomes" id="UP000019486"/>
    </source>
</evidence>
<dbReference type="InterPro" id="IPR012042">
    <property type="entry name" value="NeuTTM/CthTTM-like"/>
</dbReference>
<dbReference type="InterPro" id="IPR023577">
    <property type="entry name" value="CYTH_domain"/>
</dbReference>
<feature type="domain" description="CYTH" evidence="2">
    <location>
        <begin position="2"/>
        <end position="148"/>
    </location>
</feature>
<evidence type="ECO:0000259" key="2">
    <source>
        <dbReference type="PROSITE" id="PS51707"/>
    </source>
</evidence>
<organism evidence="3 4">
    <name type="scientific">Skermanella stibiiresistens SB22</name>
    <dbReference type="NCBI Taxonomy" id="1385369"/>
    <lineage>
        <taxon>Bacteria</taxon>
        <taxon>Pseudomonadati</taxon>
        <taxon>Pseudomonadota</taxon>
        <taxon>Alphaproteobacteria</taxon>
        <taxon>Rhodospirillales</taxon>
        <taxon>Azospirillaceae</taxon>
        <taxon>Skermanella</taxon>
    </lineage>
</organism>
<evidence type="ECO:0000256" key="1">
    <source>
        <dbReference type="PIRSR" id="PIRSR016487-1"/>
    </source>
</evidence>
<dbReference type="SMART" id="SM01118">
    <property type="entry name" value="CYTH"/>
    <property type="match status" value="1"/>
</dbReference>
<comment type="caution">
    <text evidence="3">The sequence shown here is derived from an EMBL/GenBank/DDBJ whole genome shotgun (WGS) entry which is preliminary data.</text>
</comment>
<name>W9H7I7_9PROT</name>
<dbReference type="Gene3D" id="2.40.320.10">
    <property type="entry name" value="Hypothetical Protein Pfu-838710-001"/>
    <property type="match status" value="1"/>
</dbReference>
<dbReference type="Proteomes" id="UP000019486">
    <property type="component" value="Unassembled WGS sequence"/>
</dbReference>
<dbReference type="EMBL" id="AVFL01000010">
    <property type="protein sequence ID" value="EWY39763.1"/>
    <property type="molecule type" value="Genomic_DNA"/>
</dbReference>
<dbReference type="PANTHER" id="PTHR40114">
    <property type="entry name" value="SLR0698 PROTEIN"/>
    <property type="match status" value="1"/>
</dbReference>
<dbReference type="InterPro" id="IPR033469">
    <property type="entry name" value="CYTH-like_dom_sf"/>
</dbReference>
<protein>
    <recommendedName>
        <fullName evidence="2">CYTH domain-containing protein</fullName>
    </recommendedName>
</protein>
<dbReference type="OrthoDB" id="9805588at2"/>
<evidence type="ECO:0000313" key="3">
    <source>
        <dbReference type="EMBL" id="EWY39763.1"/>
    </source>
</evidence>
<keyword evidence="4" id="KW-1185">Reference proteome</keyword>
<gene>
    <name evidence="3" type="ORF">N825_04430</name>
</gene>